<dbReference type="EMBL" id="AP019416">
    <property type="protein sequence ID" value="BBI48699.1"/>
    <property type="molecule type" value="Genomic_DNA"/>
</dbReference>
<gene>
    <name evidence="2" type="ORF">HORIV_11200</name>
</gene>
<evidence type="ECO:0000313" key="3">
    <source>
        <dbReference type="Proteomes" id="UP000289555"/>
    </source>
</evidence>
<reference evidence="3" key="1">
    <citation type="journal article" date="2019" name="Microbiol. Resour. Announc.">
        <title>Complete Genome Sequence of Halomonas olivaria, a Moderately Halophilic Bacterium Isolated from Olive Processing Effluents, Obtained by Nanopore Sequencing.</title>
        <authorList>
            <person name="Nagata S."/>
            <person name="Ii K.M."/>
            <person name="Tsukimi T."/>
            <person name="Miura M.C."/>
            <person name="Galipon J."/>
            <person name="Arakawa K."/>
        </authorList>
    </citation>
    <scope>NUCLEOTIDE SEQUENCE [LARGE SCALE GENOMIC DNA]</scope>
    <source>
        <strain evidence="3">TYRC17</strain>
    </source>
</reference>
<organism evidence="2 3">
    <name type="scientific">Vreelandella olivaria</name>
    <dbReference type="NCBI Taxonomy" id="390919"/>
    <lineage>
        <taxon>Bacteria</taxon>
        <taxon>Pseudomonadati</taxon>
        <taxon>Pseudomonadota</taxon>
        <taxon>Gammaproteobacteria</taxon>
        <taxon>Oceanospirillales</taxon>
        <taxon>Halomonadaceae</taxon>
        <taxon>Vreelandella</taxon>
    </lineage>
</organism>
<keyword evidence="1" id="KW-1133">Transmembrane helix</keyword>
<protein>
    <recommendedName>
        <fullName evidence="4">Heme exporter protein D</fullName>
    </recommendedName>
</protein>
<accession>A0ABM7GDZ5</accession>
<keyword evidence="3" id="KW-1185">Reference proteome</keyword>
<name>A0ABM7GDZ5_9GAMM</name>
<evidence type="ECO:0008006" key="4">
    <source>
        <dbReference type="Google" id="ProtNLM"/>
    </source>
</evidence>
<proteinExistence type="predicted"/>
<feature type="transmembrane region" description="Helical" evidence="1">
    <location>
        <begin position="6"/>
        <end position="23"/>
    </location>
</feature>
<keyword evidence="1" id="KW-0472">Membrane</keyword>
<evidence type="ECO:0000256" key="1">
    <source>
        <dbReference type="SAM" id="Phobius"/>
    </source>
</evidence>
<evidence type="ECO:0000313" key="2">
    <source>
        <dbReference type="EMBL" id="BBI48699.1"/>
    </source>
</evidence>
<sequence length="49" mass="5681">MAAVSHYGAGFLQFFIALTLMRTRSEILRREANKRWVQDLVNGQVEEAR</sequence>
<dbReference type="Proteomes" id="UP000289555">
    <property type="component" value="Chromosome"/>
</dbReference>
<keyword evidence="1" id="KW-0812">Transmembrane</keyword>